<evidence type="ECO:0008006" key="3">
    <source>
        <dbReference type="Google" id="ProtNLM"/>
    </source>
</evidence>
<dbReference type="Gene3D" id="2.30.30.40">
    <property type="entry name" value="SH3 Domains"/>
    <property type="match status" value="1"/>
</dbReference>
<keyword evidence="2" id="KW-1185">Reference proteome</keyword>
<proteinExistence type="predicted"/>
<dbReference type="SUPFAM" id="SSF50044">
    <property type="entry name" value="SH3-domain"/>
    <property type="match status" value="1"/>
</dbReference>
<dbReference type="OrthoDB" id="2163411at2759"/>
<dbReference type="Proteomes" id="UP000799757">
    <property type="component" value="Unassembled WGS sequence"/>
</dbReference>
<dbReference type="InterPro" id="IPR036028">
    <property type="entry name" value="SH3-like_dom_sf"/>
</dbReference>
<sequence>MNLELQSEQLAAFKDYYSTDEIHPGDYVSTLWAYQPRNQDEFELERGDMFRIIGIWDDGWATATRFKTRAEEFDWALPRQKDESPPFGEIKMVALVCVCLPQHWRKTIEEGEADTVVKPVIGTAL</sequence>
<evidence type="ECO:0000313" key="2">
    <source>
        <dbReference type="Proteomes" id="UP000799757"/>
    </source>
</evidence>
<accession>A0A6A6WRY3</accession>
<dbReference type="AlphaFoldDB" id="A0A6A6WRY3"/>
<evidence type="ECO:0000313" key="1">
    <source>
        <dbReference type="EMBL" id="KAF2786849.1"/>
    </source>
</evidence>
<protein>
    <recommendedName>
        <fullName evidence="3">SH3 domain-containing protein</fullName>
    </recommendedName>
</protein>
<organism evidence="1 2">
    <name type="scientific">Melanomma pulvis-pyrius CBS 109.77</name>
    <dbReference type="NCBI Taxonomy" id="1314802"/>
    <lineage>
        <taxon>Eukaryota</taxon>
        <taxon>Fungi</taxon>
        <taxon>Dikarya</taxon>
        <taxon>Ascomycota</taxon>
        <taxon>Pezizomycotina</taxon>
        <taxon>Dothideomycetes</taxon>
        <taxon>Pleosporomycetidae</taxon>
        <taxon>Pleosporales</taxon>
        <taxon>Melanommataceae</taxon>
        <taxon>Melanomma</taxon>
    </lineage>
</organism>
<reference evidence="1" key="1">
    <citation type="journal article" date="2020" name="Stud. Mycol.">
        <title>101 Dothideomycetes genomes: a test case for predicting lifestyles and emergence of pathogens.</title>
        <authorList>
            <person name="Haridas S."/>
            <person name="Albert R."/>
            <person name="Binder M."/>
            <person name="Bloem J."/>
            <person name="Labutti K."/>
            <person name="Salamov A."/>
            <person name="Andreopoulos B."/>
            <person name="Baker S."/>
            <person name="Barry K."/>
            <person name="Bills G."/>
            <person name="Bluhm B."/>
            <person name="Cannon C."/>
            <person name="Castanera R."/>
            <person name="Culley D."/>
            <person name="Daum C."/>
            <person name="Ezra D."/>
            <person name="Gonzalez J."/>
            <person name="Henrissat B."/>
            <person name="Kuo A."/>
            <person name="Liang C."/>
            <person name="Lipzen A."/>
            <person name="Lutzoni F."/>
            <person name="Magnuson J."/>
            <person name="Mondo S."/>
            <person name="Nolan M."/>
            <person name="Ohm R."/>
            <person name="Pangilinan J."/>
            <person name="Park H.-J."/>
            <person name="Ramirez L."/>
            <person name="Alfaro M."/>
            <person name="Sun H."/>
            <person name="Tritt A."/>
            <person name="Yoshinaga Y."/>
            <person name="Zwiers L.-H."/>
            <person name="Turgeon B."/>
            <person name="Goodwin S."/>
            <person name="Spatafora J."/>
            <person name="Crous P."/>
            <person name="Grigoriev I."/>
        </authorList>
    </citation>
    <scope>NUCLEOTIDE SEQUENCE</scope>
    <source>
        <strain evidence="1">CBS 109.77</strain>
    </source>
</reference>
<dbReference type="EMBL" id="MU002397">
    <property type="protein sequence ID" value="KAF2786849.1"/>
    <property type="molecule type" value="Genomic_DNA"/>
</dbReference>
<gene>
    <name evidence="1" type="ORF">K505DRAFT_258999</name>
</gene>
<name>A0A6A6WRY3_9PLEO</name>